<evidence type="ECO:0000256" key="4">
    <source>
        <dbReference type="ARBA" id="ARBA00022737"/>
    </source>
</evidence>
<dbReference type="CDD" id="cd01177">
    <property type="entry name" value="IPT_NFkappaB"/>
    <property type="match status" value="1"/>
</dbReference>
<dbReference type="FunFam" id="2.60.40.10:FF:000046">
    <property type="entry name" value="Nuclear factor NF-kappa-B p105 subunit"/>
    <property type="match status" value="1"/>
</dbReference>
<feature type="repeat" description="ANK" evidence="11">
    <location>
        <begin position="672"/>
        <end position="704"/>
    </location>
</feature>
<dbReference type="Pfam" id="PF00554">
    <property type="entry name" value="RHD_DNA_bind"/>
    <property type="match status" value="1"/>
</dbReference>
<dbReference type="SUPFAM" id="SSF81296">
    <property type="entry name" value="E set domains"/>
    <property type="match status" value="1"/>
</dbReference>
<dbReference type="Pfam" id="PF12796">
    <property type="entry name" value="Ank_2"/>
    <property type="match status" value="2"/>
</dbReference>
<dbReference type="SUPFAM" id="SSF49417">
    <property type="entry name" value="p53-like transcription factors"/>
    <property type="match status" value="1"/>
</dbReference>
<dbReference type="InterPro" id="IPR033926">
    <property type="entry name" value="IPT_NFkappaB"/>
</dbReference>
<reference evidence="14 15" key="1">
    <citation type="submission" date="2019-09" db="EMBL/GenBank/DDBJ databases">
        <title>Bird 10,000 Genomes (B10K) Project - Family phase.</title>
        <authorList>
            <person name="Zhang G."/>
        </authorList>
    </citation>
    <scope>NUCLEOTIDE SEQUENCE [LARGE SCALE GENOMIC DNA]</scope>
    <source>
        <strain evidence="14">OUT-0020</strain>
        <tissue evidence="14">Liver</tissue>
    </source>
</reference>
<dbReference type="Proteomes" id="UP000578766">
    <property type="component" value="Unassembled WGS sequence"/>
</dbReference>
<dbReference type="InterPro" id="IPR037059">
    <property type="entry name" value="RHD_DNA_bind_dom_sf"/>
</dbReference>
<dbReference type="SUPFAM" id="SSF48403">
    <property type="entry name" value="Ankyrin repeat"/>
    <property type="match status" value="1"/>
</dbReference>
<evidence type="ECO:0000256" key="5">
    <source>
        <dbReference type="ARBA" id="ARBA00023015"/>
    </source>
</evidence>
<dbReference type="PRINTS" id="PR00057">
    <property type="entry name" value="NFKBTNSCPFCT"/>
</dbReference>
<feature type="region of interest" description="Disordered" evidence="12">
    <location>
        <begin position="888"/>
        <end position="957"/>
    </location>
</feature>
<feature type="non-terminal residue" evidence="14">
    <location>
        <position position="957"/>
    </location>
</feature>
<dbReference type="PANTHER" id="PTHR24169:SF21">
    <property type="entry name" value="NUCLEAR FACTOR NF-KAPPA-B P100 SUBUNIT"/>
    <property type="match status" value="1"/>
</dbReference>
<dbReference type="InterPro" id="IPR013783">
    <property type="entry name" value="Ig-like_fold"/>
</dbReference>
<dbReference type="InterPro" id="IPR002909">
    <property type="entry name" value="IPT_dom"/>
</dbReference>
<feature type="region of interest" description="Disordered" evidence="12">
    <location>
        <begin position="332"/>
        <end position="352"/>
    </location>
</feature>
<keyword evidence="9" id="KW-0804">Transcription</keyword>
<dbReference type="PROSITE" id="PS50297">
    <property type="entry name" value="ANK_REP_REGION"/>
    <property type="match status" value="6"/>
</dbReference>
<gene>
    <name evidence="14" type="primary">Nfkb2</name>
    <name evidence="14" type="ORF">CEPGRY_R04971</name>
</gene>
<comment type="subcellular location">
    <subcellularLocation>
        <location evidence="2">Cytoplasm</location>
    </subcellularLocation>
    <subcellularLocation>
        <location evidence="1">Nucleus</location>
    </subcellularLocation>
</comment>
<evidence type="ECO:0000256" key="6">
    <source>
        <dbReference type="ARBA" id="ARBA00023043"/>
    </source>
</evidence>
<feature type="repeat" description="ANK" evidence="11">
    <location>
        <begin position="533"/>
        <end position="565"/>
    </location>
</feature>
<dbReference type="GO" id="GO:0000981">
    <property type="term" value="F:DNA-binding transcription factor activity, RNA polymerase II-specific"/>
    <property type="evidence" value="ECO:0007669"/>
    <property type="project" value="TreeGrafter"/>
</dbReference>
<dbReference type="SMART" id="SM00005">
    <property type="entry name" value="DEATH"/>
    <property type="match status" value="1"/>
</dbReference>
<protein>
    <submittedName>
        <fullName evidence="14">NFKB2 factor</fullName>
    </submittedName>
</protein>
<dbReference type="PANTHER" id="PTHR24169">
    <property type="entry name" value="NUCLEAR FACTOR NF-KAPPA-B PROTEIN"/>
    <property type="match status" value="1"/>
</dbReference>
<keyword evidence="7" id="KW-0238">DNA-binding</keyword>
<dbReference type="InterPro" id="IPR011539">
    <property type="entry name" value="RHD_DNA_bind_dom"/>
</dbReference>
<dbReference type="SMART" id="SM00248">
    <property type="entry name" value="ANK"/>
    <property type="match status" value="6"/>
</dbReference>
<evidence type="ECO:0000256" key="2">
    <source>
        <dbReference type="ARBA" id="ARBA00004496"/>
    </source>
</evidence>
<dbReference type="InterPro" id="IPR036770">
    <property type="entry name" value="Ankyrin_rpt-contain_sf"/>
</dbReference>
<feature type="region of interest" description="Disordered" evidence="12">
    <location>
        <begin position="702"/>
        <end position="766"/>
    </location>
</feature>
<comment type="caution">
    <text evidence="14">The sequence shown here is derived from an EMBL/GenBank/DDBJ whole genome shotgun (WGS) entry which is preliminary data.</text>
</comment>
<dbReference type="PROSITE" id="PS01204">
    <property type="entry name" value="REL_1"/>
    <property type="match status" value="1"/>
</dbReference>
<dbReference type="InterPro" id="IPR000451">
    <property type="entry name" value="NFkB/Dor"/>
</dbReference>
<dbReference type="InterPro" id="IPR030492">
    <property type="entry name" value="RHD_CS"/>
</dbReference>
<keyword evidence="4" id="KW-0677">Repeat</keyword>
<evidence type="ECO:0000256" key="10">
    <source>
        <dbReference type="ARBA" id="ARBA00023242"/>
    </source>
</evidence>
<dbReference type="Gene3D" id="2.60.40.340">
    <property type="entry name" value="Rel homology domain (RHD), DNA-binding domain"/>
    <property type="match status" value="1"/>
</dbReference>
<feature type="compositionally biased region" description="Low complexity" evidence="12">
    <location>
        <begin position="706"/>
        <end position="715"/>
    </location>
</feature>
<dbReference type="GO" id="GO:0005634">
    <property type="term" value="C:nucleus"/>
    <property type="evidence" value="ECO:0007669"/>
    <property type="project" value="UniProtKB-SubCell"/>
</dbReference>
<keyword evidence="8" id="KW-0010">Activator</keyword>
<evidence type="ECO:0000256" key="11">
    <source>
        <dbReference type="PROSITE-ProRule" id="PRU00023"/>
    </source>
</evidence>
<feature type="repeat" description="ANK" evidence="11">
    <location>
        <begin position="494"/>
        <end position="516"/>
    </location>
</feature>
<dbReference type="Gene3D" id="1.25.40.20">
    <property type="entry name" value="Ankyrin repeat-containing domain"/>
    <property type="match status" value="1"/>
</dbReference>
<evidence type="ECO:0000313" key="15">
    <source>
        <dbReference type="Proteomes" id="UP000578766"/>
    </source>
</evidence>
<organism evidence="14 15">
    <name type="scientific">Cepphus grylle</name>
    <name type="common">Black guillemot</name>
    <name type="synonym">Alca grylle</name>
    <dbReference type="NCBI Taxonomy" id="28697"/>
    <lineage>
        <taxon>Eukaryota</taxon>
        <taxon>Metazoa</taxon>
        <taxon>Chordata</taxon>
        <taxon>Craniata</taxon>
        <taxon>Vertebrata</taxon>
        <taxon>Euteleostomi</taxon>
        <taxon>Archelosauria</taxon>
        <taxon>Archosauria</taxon>
        <taxon>Dinosauria</taxon>
        <taxon>Saurischia</taxon>
        <taxon>Theropoda</taxon>
        <taxon>Coelurosauria</taxon>
        <taxon>Aves</taxon>
        <taxon>Neognathae</taxon>
        <taxon>Neoaves</taxon>
        <taxon>Charadriiformes</taxon>
        <taxon>Alcidae</taxon>
        <taxon>Cepphus</taxon>
    </lineage>
</organism>
<dbReference type="Gene3D" id="2.60.40.10">
    <property type="entry name" value="Immunoglobulins"/>
    <property type="match status" value="1"/>
</dbReference>
<feature type="domain" description="RHD" evidence="13">
    <location>
        <begin position="27"/>
        <end position="216"/>
    </location>
</feature>
<dbReference type="FunFam" id="2.60.40.340:FF:000004">
    <property type="entry name" value="Nuclear factor NF-kappa-B p105 subunit isoform 1"/>
    <property type="match status" value="1"/>
</dbReference>
<dbReference type="PROSITE" id="PS50254">
    <property type="entry name" value="REL_2"/>
    <property type="match status" value="1"/>
</dbReference>
<dbReference type="GO" id="GO:0000978">
    <property type="term" value="F:RNA polymerase II cis-regulatory region sequence-specific DNA binding"/>
    <property type="evidence" value="ECO:0007669"/>
    <property type="project" value="TreeGrafter"/>
</dbReference>
<accession>A0A7L3RY33</accession>
<keyword evidence="3" id="KW-0963">Cytoplasm</keyword>
<dbReference type="Pfam" id="PF00531">
    <property type="entry name" value="Death"/>
    <property type="match status" value="1"/>
</dbReference>
<dbReference type="InterPro" id="IPR032397">
    <property type="entry name" value="RHD_dimer"/>
</dbReference>
<evidence type="ECO:0000256" key="9">
    <source>
        <dbReference type="ARBA" id="ARBA00023163"/>
    </source>
</evidence>
<evidence type="ECO:0000313" key="14">
    <source>
        <dbReference type="EMBL" id="NXV18549.1"/>
    </source>
</evidence>
<dbReference type="GO" id="GO:0007165">
    <property type="term" value="P:signal transduction"/>
    <property type="evidence" value="ECO:0007669"/>
    <property type="project" value="InterPro"/>
</dbReference>
<evidence type="ECO:0000256" key="8">
    <source>
        <dbReference type="ARBA" id="ARBA00023159"/>
    </source>
</evidence>
<keyword evidence="6 11" id="KW-0040">ANK repeat</keyword>
<sequence length="957" mass="103968">CLDGIDYGDFNFSSHMMEQKEPLMETVEGPYLVIIEQPKQRGFRFRYGCEGPSHGGLPGASSEKGRKTYPTVKICNFTGMARIEVDLVTHSDPPRVHAHSLVGKQCNEAGNCVAIVGPKDMTAQFSNLGVLHVTKKNMMEIMKEKLKQQKMRNRSHQLTEAELREIELEAKELKKVMDLSIVRLRFTAYLRDSSGNFTLALQPVISDPIHDSKSPGASNLKISRMDKTAGSVRGGDEVYLLCDKVQKDDIEVRFYEDDDNGWQAFGDFSPTDVHKQYAIVFRTPPYHKPKIDRPVTVFLQLKRKRGGDVSDSKQFTYYPVVEGEHPWAGRRAPLRRGCPSPRHLSLPADKEEVERKRKKVLPQFPQHFGGGSHMGGAGGGAGGFGSGGGGNLSFPYSPGLAYNSIYSPGPHPVGGYQGGVQMKGPEMEGPGSNRQAPAESTYCKELQKQAQLCQLWMLALARRNAHALLDYSVTADPRMLLAVQRHLAASQDENGDTPLHLAIIHEQTAVIKQLIEVIVSIPGQQIINISNNLQQTPLHLAVITKQPQVVQLLLQARADPTLLDRYGNSLLHLALQAGDEEMLKTLLAHLGSSAPYLLRLPNFHGLLPVHLAVKAKSLACLDLLVRMGADVNAVERQGGRTPLHLAVEMENLNMATHLVKKLGADVNSQTFAGNTPLHLAAGLGSPTLTKLLLKAGADMLCENDEPVSPSSSEASSDTDAEPEEQELAMELGEPAPAVECGTSPEPPAQGHGQAGHRQRRCHTPLDLTRSQKVREILLQASQQGPEAELPTAPRPGNVLSLDNEALQGLEQLLNQDCSGADWIELAKRLGLCSLVETYKDTPSPSISLLRSYELAGGSLGGLLEALDSMGLQKAVRMLHKTEALEKLQSTGTGSEGLRMGPAAPDPPSLTAPGACFAELKEDSAYGSESVEEEQAPALALKPGRGGELPHSQQPQVH</sequence>
<dbReference type="InterPro" id="IPR011029">
    <property type="entry name" value="DEATH-like_dom_sf"/>
</dbReference>
<feature type="repeat" description="ANK" evidence="11">
    <location>
        <begin position="638"/>
        <end position="671"/>
    </location>
</feature>
<dbReference type="InterPro" id="IPR014756">
    <property type="entry name" value="Ig_E-set"/>
</dbReference>
<evidence type="ECO:0000256" key="1">
    <source>
        <dbReference type="ARBA" id="ARBA00004123"/>
    </source>
</evidence>
<dbReference type="PROSITE" id="PS50088">
    <property type="entry name" value="ANK_REPEAT"/>
    <property type="match status" value="6"/>
</dbReference>
<dbReference type="InterPro" id="IPR000488">
    <property type="entry name" value="Death_dom"/>
</dbReference>
<keyword evidence="5" id="KW-0805">Transcription regulation</keyword>
<dbReference type="SUPFAM" id="SSF47986">
    <property type="entry name" value="DEATH domain"/>
    <property type="match status" value="1"/>
</dbReference>
<dbReference type="InterPro" id="IPR008967">
    <property type="entry name" value="p53-like_TF_DNA-bd_sf"/>
</dbReference>
<dbReference type="GO" id="GO:0005737">
    <property type="term" value="C:cytoplasm"/>
    <property type="evidence" value="ECO:0007669"/>
    <property type="project" value="UniProtKB-SubCell"/>
</dbReference>
<dbReference type="EMBL" id="VZUD01000103">
    <property type="protein sequence ID" value="NXV18549.1"/>
    <property type="molecule type" value="Genomic_DNA"/>
</dbReference>
<dbReference type="Gene3D" id="1.10.533.10">
    <property type="entry name" value="Death Domain, Fas"/>
    <property type="match status" value="1"/>
</dbReference>
<evidence type="ECO:0000256" key="3">
    <source>
        <dbReference type="ARBA" id="ARBA00022490"/>
    </source>
</evidence>
<feature type="repeat" description="ANK" evidence="11">
    <location>
        <begin position="566"/>
        <end position="587"/>
    </location>
</feature>
<dbReference type="SMART" id="SM00429">
    <property type="entry name" value="IPT"/>
    <property type="match status" value="1"/>
</dbReference>
<dbReference type="InterPro" id="IPR030497">
    <property type="entry name" value="NFkB_p100_RHD_N"/>
</dbReference>
<feature type="non-terminal residue" evidence="14">
    <location>
        <position position="1"/>
    </location>
</feature>
<feature type="repeat" description="ANK" evidence="11">
    <location>
        <begin position="604"/>
        <end position="636"/>
    </location>
</feature>
<dbReference type="Pfam" id="PF00023">
    <property type="entry name" value="Ank"/>
    <property type="match status" value="1"/>
</dbReference>
<name>A0A7L3RY33_CEPGR</name>
<feature type="compositionally biased region" description="Acidic residues" evidence="12">
    <location>
        <begin position="716"/>
        <end position="727"/>
    </location>
</feature>
<evidence type="ECO:0000259" key="13">
    <source>
        <dbReference type="PROSITE" id="PS50254"/>
    </source>
</evidence>
<evidence type="ECO:0000256" key="7">
    <source>
        <dbReference type="ARBA" id="ARBA00023125"/>
    </source>
</evidence>
<keyword evidence="10" id="KW-0539">Nucleus</keyword>
<evidence type="ECO:0000256" key="12">
    <source>
        <dbReference type="SAM" id="MobiDB-lite"/>
    </source>
</evidence>
<keyword evidence="15" id="KW-1185">Reference proteome</keyword>
<dbReference type="CDD" id="cd07934">
    <property type="entry name" value="RHD-n_NFkB2"/>
    <property type="match status" value="1"/>
</dbReference>
<dbReference type="AlphaFoldDB" id="A0A7L3RY33"/>
<proteinExistence type="predicted"/>
<dbReference type="InterPro" id="IPR002110">
    <property type="entry name" value="Ankyrin_rpt"/>
</dbReference>
<dbReference type="Pfam" id="PF16179">
    <property type="entry name" value="RHD_dimer"/>
    <property type="match status" value="1"/>
</dbReference>